<dbReference type="EMBL" id="JAWZSR010000003">
    <property type="protein sequence ID" value="MDX8045579.1"/>
    <property type="molecule type" value="Genomic_DNA"/>
</dbReference>
<gene>
    <name evidence="1" type="primary">srtB</name>
    <name evidence="1" type="ORF">SH601_06220</name>
</gene>
<comment type="caution">
    <text evidence="1">The sequence shown here is derived from an EMBL/GenBank/DDBJ whole genome shotgun (WGS) entry which is preliminary data.</text>
</comment>
<accession>A0ACC6M3P0</accession>
<organism evidence="1 2">
    <name type="scientific">Gracilibacillus pellucidus</name>
    <dbReference type="NCBI Taxonomy" id="3095368"/>
    <lineage>
        <taxon>Bacteria</taxon>
        <taxon>Bacillati</taxon>
        <taxon>Bacillota</taxon>
        <taxon>Bacilli</taxon>
        <taxon>Bacillales</taxon>
        <taxon>Bacillaceae</taxon>
        <taxon>Gracilibacillus</taxon>
    </lineage>
</organism>
<protein>
    <submittedName>
        <fullName evidence="1">Class B sortase</fullName>
        <ecNumber evidence="1">3.4.22.71</ecNumber>
    </submittedName>
</protein>
<name>A0ACC6M3P0_9BACI</name>
<dbReference type="Proteomes" id="UP001277972">
    <property type="component" value="Unassembled WGS sequence"/>
</dbReference>
<reference evidence="1" key="1">
    <citation type="submission" date="2023-11" db="EMBL/GenBank/DDBJ databases">
        <title>Gracilibacillus pellucida a moderately halophilic bacterium isolated from saline soil in Xinjiang province.</title>
        <authorList>
            <person name="Zhang Z."/>
            <person name="Tan F."/>
            <person name="Wang Y."/>
            <person name="Xia M."/>
        </authorList>
    </citation>
    <scope>NUCLEOTIDE SEQUENCE</scope>
    <source>
        <strain evidence="1">S3-1-1</strain>
    </source>
</reference>
<sequence length="232" mass="27065">MNQIGKKFYYSLLMISLVGIGYSLYFLIIQVNDYAVAQHKYGEIKTMYHQQERSLENINEDYIGWISIENTSIDYPVVLSSDNQYYLDHNFYQEEDFVGSIFMDYRNSVNPMDQHTIIYGHNMKDKSMFGSLSDIINDPSFADYQIKLEVDGKLYVWEIFSAYVSTKTDWMQVFFQTPTAYDDFLENILDSSMQPSSQDLNKMDRIITLATCTTNGIDERFIVHGKLVEESS</sequence>
<evidence type="ECO:0000313" key="2">
    <source>
        <dbReference type="Proteomes" id="UP001277972"/>
    </source>
</evidence>
<proteinExistence type="predicted"/>
<keyword evidence="2" id="KW-1185">Reference proteome</keyword>
<keyword evidence="1" id="KW-0378">Hydrolase</keyword>
<evidence type="ECO:0000313" key="1">
    <source>
        <dbReference type="EMBL" id="MDX8045579.1"/>
    </source>
</evidence>
<dbReference type="EC" id="3.4.22.71" evidence="1"/>